<feature type="compositionally biased region" description="Polar residues" evidence="1">
    <location>
        <begin position="93"/>
        <end position="104"/>
    </location>
</feature>
<gene>
    <name evidence="2" type="ORF">KOR42_09230</name>
</gene>
<dbReference type="EMBL" id="SIHI01000001">
    <property type="protein sequence ID" value="TWT57562.1"/>
    <property type="molecule type" value="Genomic_DNA"/>
</dbReference>
<dbReference type="RefSeq" id="WP_146507383.1">
    <property type="nucleotide sequence ID" value="NZ_SIHI01000001.1"/>
</dbReference>
<reference evidence="2 3" key="1">
    <citation type="submission" date="2019-02" db="EMBL/GenBank/DDBJ databases">
        <title>Deep-cultivation of Planctomycetes and their phenomic and genomic characterization uncovers novel biology.</title>
        <authorList>
            <person name="Wiegand S."/>
            <person name="Jogler M."/>
            <person name="Boedeker C."/>
            <person name="Pinto D."/>
            <person name="Vollmers J."/>
            <person name="Rivas-Marin E."/>
            <person name="Kohn T."/>
            <person name="Peeters S.H."/>
            <person name="Heuer A."/>
            <person name="Rast P."/>
            <person name="Oberbeckmann S."/>
            <person name="Bunk B."/>
            <person name="Jeske O."/>
            <person name="Meyerdierks A."/>
            <person name="Storesund J.E."/>
            <person name="Kallscheuer N."/>
            <person name="Luecker S."/>
            <person name="Lage O.M."/>
            <person name="Pohl T."/>
            <person name="Merkel B.J."/>
            <person name="Hornburger P."/>
            <person name="Mueller R.-W."/>
            <person name="Bruemmer F."/>
            <person name="Labrenz M."/>
            <person name="Spormann A.M."/>
            <person name="Op Den Camp H."/>
            <person name="Overmann J."/>
            <person name="Amann R."/>
            <person name="Jetten M.S.M."/>
            <person name="Mascher T."/>
            <person name="Medema M.H."/>
            <person name="Devos D.P."/>
            <person name="Kaster A.-K."/>
            <person name="Ovreas L."/>
            <person name="Rohde M."/>
            <person name="Galperin M.Y."/>
            <person name="Jogler C."/>
        </authorList>
    </citation>
    <scope>NUCLEOTIDE SEQUENCE [LARGE SCALE GENOMIC DNA]</scope>
    <source>
        <strain evidence="2 3">KOR42</strain>
    </source>
</reference>
<dbReference type="Proteomes" id="UP000317243">
    <property type="component" value="Unassembled WGS sequence"/>
</dbReference>
<organism evidence="2 3">
    <name type="scientific">Thalassoglobus neptunius</name>
    <dbReference type="NCBI Taxonomy" id="1938619"/>
    <lineage>
        <taxon>Bacteria</taxon>
        <taxon>Pseudomonadati</taxon>
        <taxon>Planctomycetota</taxon>
        <taxon>Planctomycetia</taxon>
        <taxon>Planctomycetales</taxon>
        <taxon>Planctomycetaceae</taxon>
        <taxon>Thalassoglobus</taxon>
    </lineage>
</organism>
<evidence type="ECO:0000313" key="2">
    <source>
        <dbReference type="EMBL" id="TWT57562.1"/>
    </source>
</evidence>
<feature type="region of interest" description="Disordered" evidence="1">
    <location>
        <begin position="52"/>
        <end position="171"/>
    </location>
</feature>
<name>A0A5C5X6C8_9PLAN</name>
<comment type="caution">
    <text evidence="2">The sequence shown here is derived from an EMBL/GenBank/DDBJ whole genome shotgun (WGS) entry which is preliminary data.</text>
</comment>
<proteinExistence type="predicted"/>
<accession>A0A5C5X6C8</accession>
<dbReference type="OrthoDB" id="211402at2"/>
<sequence>MGKIGSSILTFLLSVPLTAVTLVAIFGVPQSAQLSAAPDEEVVLRDPFHEGDQWASDSQLGQPAQFRQPSASRPQLHFGESQTGESNAPAFGSAQTTQAGNSVGNHAPEWGHPQDTPARDPYSAPADHSSNSAQMRNPFAQQDAVGHTPESFRQQGHAAPNPATSFPVSYGDATTLASNESASLGESRHIPRETGIQLLSWQDAANRLADLGIENYHLESGANPGTFLFVCLYRPAATPSVTHRFEAEGNDPLVAVNQVITKVNDWIAGNYAAQAYSNAAPRFTR</sequence>
<keyword evidence="3" id="KW-1185">Reference proteome</keyword>
<feature type="compositionally biased region" description="Polar residues" evidence="1">
    <location>
        <begin position="55"/>
        <end position="73"/>
    </location>
</feature>
<evidence type="ECO:0000313" key="3">
    <source>
        <dbReference type="Proteomes" id="UP000317243"/>
    </source>
</evidence>
<dbReference type="AlphaFoldDB" id="A0A5C5X6C8"/>
<protein>
    <submittedName>
        <fullName evidence="2">Uncharacterized protein</fullName>
    </submittedName>
</protein>
<evidence type="ECO:0000256" key="1">
    <source>
        <dbReference type="SAM" id="MobiDB-lite"/>
    </source>
</evidence>